<gene>
    <name evidence="3" type="ORF">ACFPEL_20095</name>
</gene>
<comment type="caution">
    <text evidence="3">The sequence shown here is derived from an EMBL/GenBank/DDBJ whole genome shotgun (WGS) entry which is preliminary data.</text>
</comment>
<dbReference type="Pfam" id="PF09723">
    <property type="entry name" value="Zn_ribbon_8"/>
    <property type="match status" value="1"/>
</dbReference>
<organism evidence="3 4">
    <name type="scientific">Actinomycetospora chibensis</name>
    <dbReference type="NCBI Taxonomy" id="663606"/>
    <lineage>
        <taxon>Bacteria</taxon>
        <taxon>Bacillati</taxon>
        <taxon>Actinomycetota</taxon>
        <taxon>Actinomycetes</taxon>
        <taxon>Pseudonocardiales</taxon>
        <taxon>Pseudonocardiaceae</taxon>
        <taxon>Actinomycetospora</taxon>
    </lineage>
</organism>
<feature type="domain" description="Putative regulatory protein FmdB zinc ribbon" evidence="2">
    <location>
        <begin position="1"/>
        <end position="41"/>
    </location>
</feature>
<protein>
    <submittedName>
        <fullName evidence="3">Zinc ribbon domain-containing protein</fullName>
    </submittedName>
</protein>
<dbReference type="SMART" id="SM00834">
    <property type="entry name" value="CxxC_CXXC_SSSS"/>
    <property type="match status" value="1"/>
</dbReference>
<sequence length="96" mass="10074">MPLYAYRCGEDGPAEVTAPMGAAPATISCPTCGGEARRMITVPRLGLADRTRVAAIDRAEASRTEPTVVSAPPPARASRPRPAPRLDPRTAALPRP</sequence>
<accession>A0ABV9RN33</accession>
<reference evidence="4" key="1">
    <citation type="journal article" date="2019" name="Int. J. Syst. Evol. Microbiol.">
        <title>The Global Catalogue of Microorganisms (GCM) 10K type strain sequencing project: providing services to taxonomists for standard genome sequencing and annotation.</title>
        <authorList>
            <consortium name="The Broad Institute Genomics Platform"/>
            <consortium name="The Broad Institute Genome Sequencing Center for Infectious Disease"/>
            <person name="Wu L."/>
            <person name="Ma J."/>
        </authorList>
    </citation>
    <scope>NUCLEOTIDE SEQUENCE [LARGE SCALE GENOMIC DNA]</scope>
    <source>
        <strain evidence="4">CCUG 50347</strain>
    </source>
</reference>
<dbReference type="EMBL" id="JBHSIM010000041">
    <property type="protein sequence ID" value="MFC4834726.1"/>
    <property type="molecule type" value="Genomic_DNA"/>
</dbReference>
<dbReference type="NCBIfam" id="TIGR02605">
    <property type="entry name" value="CxxC_CxxC_SSSS"/>
    <property type="match status" value="1"/>
</dbReference>
<dbReference type="InterPro" id="IPR013429">
    <property type="entry name" value="Regulatory_FmdB_Zinc_ribbon"/>
</dbReference>
<feature type="region of interest" description="Disordered" evidence="1">
    <location>
        <begin position="60"/>
        <end position="96"/>
    </location>
</feature>
<dbReference type="PROSITE" id="PS51257">
    <property type="entry name" value="PROKAR_LIPOPROTEIN"/>
    <property type="match status" value="1"/>
</dbReference>
<evidence type="ECO:0000259" key="2">
    <source>
        <dbReference type="SMART" id="SM00834"/>
    </source>
</evidence>
<keyword evidence="4" id="KW-1185">Reference proteome</keyword>
<dbReference type="RefSeq" id="WP_274191254.1">
    <property type="nucleotide sequence ID" value="NZ_BAABHN010000041.1"/>
</dbReference>
<evidence type="ECO:0000256" key="1">
    <source>
        <dbReference type="SAM" id="MobiDB-lite"/>
    </source>
</evidence>
<feature type="compositionally biased region" description="Pro residues" evidence="1">
    <location>
        <begin position="71"/>
        <end position="85"/>
    </location>
</feature>
<evidence type="ECO:0000313" key="3">
    <source>
        <dbReference type="EMBL" id="MFC4834726.1"/>
    </source>
</evidence>
<name>A0ABV9RN33_9PSEU</name>
<evidence type="ECO:0000313" key="4">
    <source>
        <dbReference type="Proteomes" id="UP001595909"/>
    </source>
</evidence>
<dbReference type="Proteomes" id="UP001595909">
    <property type="component" value="Unassembled WGS sequence"/>
</dbReference>
<proteinExistence type="predicted"/>